<reference evidence="1 2" key="1">
    <citation type="submission" date="2018-06" db="EMBL/GenBank/DDBJ databases">
        <authorList>
            <consortium name="Pathogen Informatics"/>
            <person name="Doyle S."/>
        </authorList>
    </citation>
    <scope>NUCLEOTIDE SEQUENCE [LARGE SCALE GENOMIC DNA]</scope>
    <source>
        <strain evidence="1 2">NCTC13102</strain>
    </source>
</reference>
<dbReference type="AlphaFoldDB" id="A0A2X3ERS6"/>
<sequence length="300" mass="34970">MADNEEKIGVIIENLEEILTRGKAYIFDKEGGFIGSDSQCSFCVQDRENKIQSKHLRIGFEEGFFTIAPVEDAVVFYNESFSKMQGGFETIINKGDIFRISNVQFRFVDYKEINEEFLRNKEKLDDIEKCDEIDEGLLTPRGKIQFDFKEKENIKEIVGSKTDYAFIEEKIDNSFLNQSDKKNPLEFEYQNILKTIDKTLRELQMNQKSAKLNEQYGKLDIKDLEKIIANIPLIKSTTLINLLALSLISKELYSPIFEEMEEDMFIKYLQVAIQGNIKEEKALFENLTIKALEKYKNRYS</sequence>
<evidence type="ECO:0000313" key="1">
    <source>
        <dbReference type="EMBL" id="SQC36445.1"/>
    </source>
</evidence>
<accession>A0A2X3ERS6</accession>
<dbReference type="Proteomes" id="UP000250166">
    <property type="component" value="Unassembled WGS sequence"/>
</dbReference>
<dbReference type="RefSeq" id="WP_112059282.1">
    <property type="nucleotide sequence ID" value="NZ_UAWL01000031.1"/>
</dbReference>
<dbReference type="EMBL" id="UAWL01000031">
    <property type="protein sequence ID" value="SQC36445.1"/>
    <property type="molecule type" value="Genomic_DNA"/>
</dbReference>
<dbReference type="CDD" id="cd00060">
    <property type="entry name" value="FHA"/>
    <property type="match status" value="1"/>
</dbReference>
<organism evidence="1 2">
    <name type="scientific">Helicobacter fennelliae</name>
    <dbReference type="NCBI Taxonomy" id="215"/>
    <lineage>
        <taxon>Bacteria</taxon>
        <taxon>Pseudomonadati</taxon>
        <taxon>Campylobacterota</taxon>
        <taxon>Epsilonproteobacteria</taxon>
        <taxon>Campylobacterales</taxon>
        <taxon>Helicobacteraceae</taxon>
        <taxon>Helicobacter</taxon>
    </lineage>
</organism>
<gene>
    <name evidence="1" type="ORF">NCTC13102_02252</name>
</gene>
<protein>
    <submittedName>
        <fullName evidence="1">Uncharacterized conserved protein, contains FHA domain</fullName>
    </submittedName>
</protein>
<dbReference type="SUPFAM" id="SSF49879">
    <property type="entry name" value="SMAD/FHA domain"/>
    <property type="match status" value="1"/>
</dbReference>
<name>A0A2X3ERS6_9HELI</name>
<proteinExistence type="predicted"/>
<dbReference type="InterPro" id="IPR008984">
    <property type="entry name" value="SMAD_FHA_dom_sf"/>
</dbReference>
<dbReference type="Gene3D" id="2.60.200.20">
    <property type="match status" value="1"/>
</dbReference>
<evidence type="ECO:0000313" key="2">
    <source>
        <dbReference type="Proteomes" id="UP000250166"/>
    </source>
</evidence>